<dbReference type="RefSeq" id="XP_007780197.1">
    <property type="nucleotide sequence ID" value="XM_007782007.1"/>
</dbReference>
<dbReference type="STRING" id="1168221.R7YSJ5"/>
<dbReference type="InterPro" id="IPR014001">
    <property type="entry name" value="Helicase_ATP-bd"/>
</dbReference>
<dbReference type="HOGENOM" id="CLU_003041_1_1_1"/>
<keyword evidence="4 13" id="KW-0378">Hydrolase</keyword>
<evidence type="ECO:0000259" key="16">
    <source>
        <dbReference type="PROSITE" id="PS51194"/>
    </source>
</evidence>
<dbReference type="GO" id="GO:0010467">
    <property type="term" value="P:gene expression"/>
    <property type="evidence" value="ECO:0007669"/>
    <property type="project" value="UniProtKB-ARBA"/>
</dbReference>
<dbReference type="SMART" id="SM00487">
    <property type="entry name" value="DEXDc"/>
    <property type="match status" value="1"/>
</dbReference>
<evidence type="ECO:0000256" key="4">
    <source>
        <dbReference type="ARBA" id="ARBA00022801"/>
    </source>
</evidence>
<evidence type="ECO:0000256" key="8">
    <source>
        <dbReference type="ARBA" id="ARBA00023242"/>
    </source>
</evidence>
<keyword evidence="6 13" id="KW-0067">ATP-binding</keyword>
<dbReference type="InterPro" id="IPR011545">
    <property type="entry name" value="DEAD/DEAH_box_helicase_dom"/>
</dbReference>
<evidence type="ECO:0000256" key="14">
    <source>
        <dbReference type="SAM" id="MobiDB-lite"/>
    </source>
</evidence>
<dbReference type="EMBL" id="JH767570">
    <property type="protein sequence ID" value="EON64880.1"/>
    <property type="molecule type" value="Genomic_DNA"/>
</dbReference>
<reference evidence="19" key="1">
    <citation type="submission" date="2012-06" db="EMBL/GenBank/DDBJ databases">
        <title>The genome sequence of Coniosporium apollinis CBS 100218.</title>
        <authorList>
            <consortium name="The Broad Institute Genome Sequencing Platform"/>
            <person name="Cuomo C."/>
            <person name="Gorbushina A."/>
            <person name="Noack S."/>
            <person name="Walker B."/>
            <person name="Young S.K."/>
            <person name="Zeng Q."/>
            <person name="Gargeya S."/>
            <person name="Fitzgerald M."/>
            <person name="Haas B."/>
            <person name="Abouelleil A."/>
            <person name="Alvarado L."/>
            <person name="Arachchi H.M."/>
            <person name="Berlin A.M."/>
            <person name="Chapman S.B."/>
            <person name="Goldberg J."/>
            <person name="Griggs A."/>
            <person name="Gujja S."/>
            <person name="Hansen M."/>
            <person name="Howarth C."/>
            <person name="Imamovic A."/>
            <person name="Larimer J."/>
            <person name="McCowan C."/>
            <person name="Montmayeur A."/>
            <person name="Murphy C."/>
            <person name="Neiman D."/>
            <person name="Pearson M."/>
            <person name="Priest M."/>
            <person name="Roberts A."/>
            <person name="Saif S."/>
            <person name="Shea T."/>
            <person name="Sisk P."/>
            <person name="Sykes S."/>
            <person name="Wortman J."/>
            <person name="Nusbaum C."/>
            <person name="Birren B."/>
        </authorList>
    </citation>
    <scope>NUCLEOTIDE SEQUENCE [LARGE SCALE GENOMIC DNA]</scope>
    <source>
        <strain evidence="19">CBS 100218</strain>
    </source>
</reference>
<keyword evidence="7" id="KW-0694">RNA-binding</keyword>
<feature type="compositionally biased region" description="Basic residues" evidence="14">
    <location>
        <begin position="486"/>
        <end position="501"/>
    </location>
</feature>
<evidence type="ECO:0000256" key="7">
    <source>
        <dbReference type="ARBA" id="ARBA00022884"/>
    </source>
</evidence>
<dbReference type="InterPro" id="IPR044765">
    <property type="entry name" value="DDX47/Rrp3_DEADc"/>
</dbReference>
<evidence type="ECO:0000256" key="12">
    <source>
        <dbReference type="PROSITE-ProRule" id="PRU00552"/>
    </source>
</evidence>
<dbReference type="OrthoDB" id="10261904at2759"/>
<dbReference type="GO" id="GO:0005634">
    <property type="term" value="C:nucleus"/>
    <property type="evidence" value="ECO:0007669"/>
    <property type="project" value="UniProtKB-SubCell"/>
</dbReference>
<evidence type="ECO:0000256" key="6">
    <source>
        <dbReference type="ARBA" id="ARBA00022840"/>
    </source>
</evidence>
<evidence type="ECO:0000256" key="5">
    <source>
        <dbReference type="ARBA" id="ARBA00022806"/>
    </source>
</evidence>
<evidence type="ECO:0000259" key="15">
    <source>
        <dbReference type="PROSITE" id="PS51192"/>
    </source>
</evidence>
<dbReference type="Pfam" id="PF00271">
    <property type="entry name" value="Helicase_C"/>
    <property type="match status" value="1"/>
</dbReference>
<dbReference type="GO" id="GO:0003724">
    <property type="term" value="F:RNA helicase activity"/>
    <property type="evidence" value="ECO:0007669"/>
    <property type="project" value="InterPro"/>
</dbReference>
<dbReference type="GO" id="GO:0016787">
    <property type="term" value="F:hydrolase activity"/>
    <property type="evidence" value="ECO:0007669"/>
    <property type="project" value="UniProtKB-KW"/>
</dbReference>
<dbReference type="CDD" id="cd17954">
    <property type="entry name" value="DEADc_DDX47"/>
    <property type="match status" value="1"/>
</dbReference>
<dbReference type="Pfam" id="PF00270">
    <property type="entry name" value="DEAD"/>
    <property type="match status" value="1"/>
</dbReference>
<dbReference type="InterPro" id="IPR050079">
    <property type="entry name" value="DEAD_box_RNA_helicase"/>
</dbReference>
<dbReference type="Gene3D" id="3.40.50.300">
    <property type="entry name" value="P-loop containing nucleotide triphosphate hydrolases"/>
    <property type="match status" value="2"/>
</dbReference>
<keyword evidence="8" id="KW-0539">Nucleus</keyword>
<evidence type="ECO:0000256" key="2">
    <source>
        <dbReference type="ARBA" id="ARBA00022517"/>
    </source>
</evidence>
<feature type="short sequence motif" description="Q motif" evidence="12">
    <location>
        <begin position="82"/>
        <end position="110"/>
    </location>
</feature>
<sequence>MPEMSAPKRRKINESHTPVKVKSNDRASKIVKPKPSNAAVPTPKASTKPEKPAVEDEDGEEDAVEDEDISEHNAQSAIDARKSFQELGVVPELCDMCREQGYTHPTPIQAESIPVALEGRDIIGLAETGSGKTCAFALPVLQALLNEPPKQQAYFGLVLAPTRELAFQISQQFKALGALIQVEVATIVGGMDMTAQAIALAKRPHVIVATPGRLLDHLENTKGFSLRNLRYLVMDEADRILDLDFGPVMDKILKVLPRENRHTYLFSATMSSKLDSLTRASLHNPVKISISTSSHQTVSTLLQSFIFIPHKHKDLYLVHLLNDFSGHPCIVFTRTVNETQRLAFLLRNLGFGAIPIHGQLSQNARLAALGKFKDRSRNVLIATDVAARGLDIHNVDLVVNYDLPSDSKTYVHRVGRTARAGKSGKAVSLVTQYDVEIWMRIENALGKKLEEYQVVKDEVMVLSESVGEAQRRAIRELKDMQENGMGRHRSRKGPVGKKGKRGRDEMDAEEG</sequence>
<keyword evidence="19" id="KW-1185">Reference proteome</keyword>
<dbReference type="Proteomes" id="UP000016924">
    <property type="component" value="Unassembled WGS sequence"/>
</dbReference>
<evidence type="ECO:0000256" key="10">
    <source>
        <dbReference type="ARBA" id="ARBA00024394"/>
    </source>
</evidence>
<proteinExistence type="inferred from homology"/>
<keyword evidence="5 13" id="KW-0347">Helicase</keyword>
<gene>
    <name evidence="18" type="ORF">W97_04114</name>
</gene>
<feature type="region of interest" description="Disordered" evidence="14">
    <location>
        <begin position="478"/>
        <end position="511"/>
    </location>
</feature>
<dbReference type="GeneID" id="19901425"/>
<dbReference type="PANTHER" id="PTHR47959:SF24">
    <property type="entry name" value="ATP-DEPENDENT RNA HELICASE"/>
    <property type="match status" value="1"/>
</dbReference>
<dbReference type="SMART" id="SM00490">
    <property type="entry name" value="HELICc"/>
    <property type="match status" value="1"/>
</dbReference>
<evidence type="ECO:0000256" key="3">
    <source>
        <dbReference type="ARBA" id="ARBA00022741"/>
    </source>
</evidence>
<dbReference type="eggNOG" id="KOG0330">
    <property type="taxonomic scope" value="Eukaryota"/>
</dbReference>
<keyword evidence="3 13" id="KW-0547">Nucleotide-binding</keyword>
<dbReference type="GO" id="GO:0005829">
    <property type="term" value="C:cytosol"/>
    <property type="evidence" value="ECO:0007669"/>
    <property type="project" value="TreeGrafter"/>
</dbReference>
<evidence type="ECO:0000256" key="11">
    <source>
        <dbReference type="ARBA" id="ARBA00024398"/>
    </source>
</evidence>
<dbReference type="PROSITE" id="PS51192">
    <property type="entry name" value="HELICASE_ATP_BIND_1"/>
    <property type="match status" value="1"/>
</dbReference>
<dbReference type="PROSITE" id="PS51195">
    <property type="entry name" value="Q_MOTIF"/>
    <property type="match status" value="1"/>
</dbReference>
<evidence type="ECO:0000313" key="18">
    <source>
        <dbReference type="EMBL" id="EON64880.1"/>
    </source>
</evidence>
<dbReference type="GO" id="GO:0005524">
    <property type="term" value="F:ATP binding"/>
    <property type="evidence" value="ECO:0007669"/>
    <property type="project" value="UniProtKB-KW"/>
</dbReference>
<dbReference type="InterPro" id="IPR000629">
    <property type="entry name" value="RNA-helicase_DEAD-box_CS"/>
</dbReference>
<feature type="domain" description="Helicase C-terminal" evidence="16">
    <location>
        <begin position="316"/>
        <end position="460"/>
    </location>
</feature>
<dbReference type="InterPro" id="IPR027417">
    <property type="entry name" value="P-loop_NTPase"/>
</dbReference>
<comment type="subcellular location">
    <subcellularLocation>
        <location evidence="1">Nucleus</location>
    </subcellularLocation>
</comment>
<accession>R7YSJ5</accession>
<feature type="compositionally biased region" description="Acidic residues" evidence="14">
    <location>
        <begin position="55"/>
        <end position="69"/>
    </location>
</feature>
<dbReference type="PROSITE" id="PS51194">
    <property type="entry name" value="HELICASE_CTER"/>
    <property type="match status" value="1"/>
</dbReference>
<evidence type="ECO:0000313" key="19">
    <source>
        <dbReference type="Proteomes" id="UP000016924"/>
    </source>
</evidence>
<dbReference type="GO" id="GO:0003723">
    <property type="term" value="F:RNA binding"/>
    <property type="evidence" value="ECO:0007669"/>
    <property type="project" value="UniProtKB-KW"/>
</dbReference>
<evidence type="ECO:0000256" key="13">
    <source>
        <dbReference type="RuleBase" id="RU000492"/>
    </source>
</evidence>
<evidence type="ECO:0000259" key="17">
    <source>
        <dbReference type="PROSITE" id="PS51195"/>
    </source>
</evidence>
<dbReference type="InterPro" id="IPR014014">
    <property type="entry name" value="RNA_helicase_DEAD_Q_motif"/>
</dbReference>
<dbReference type="PANTHER" id="PTHR47959">
    <property type="entry name" value="ATP-DEPENDENT RNA HELICASE RHLE-RELATED"/>
    <property type="match status" value="1"/>
</dbReference>
<dbReference type="GO" id="GO:0042254">
    <property type="term" value="P:ribosome biogenesis"/>
    <property type="evidence" value="ECO:0007669"/>
    <property type="project" value="UniProtKB-KW"/>
</dbReference>
<name>R7YSJ5_CONA1</name>
<dbReference type="OMA" id="GIGIKCC"/>
<feature type="domain" description="Helicase ATP-binding" evidence="15">
    <location>
        <begin position="113"/>
        <end position="288"/>
    </location>
</feature>
<evidence type="ECO:0000256" key="1">
    <source>
        <dbReference type="ARBA" id="ARBA00004123"/>
    </source>
</evidence>
<dbReference type="SUPFAM" id="SSF52540">
    <property type="entry name" value="P-loop containing nucleoside triphosphate hydrolases"/>
    <property type="match status" value="1"/>
</dbReference>
<keyword evidence="2" id="KW-0690">Ribosome biogenesis</keyword>
<feature type="region of interest" description="Disordered" evidence="14">
    <location>
        <begin position="1"/>
        <end position="73"/>
    </location>
</feature>
<dbReference type="PROSITE" id="PS00039">
    <property type="entry name" value="DEAD_ATP_HELICASE"/>
    <property type="match status" value="1"/>
</dbReference>
<evidence type="ECO:0000256" key="9">
    <source>
        <dbReference type="ARBA" id="ARBA00024350"/>
    </source>
</evidence>
<organism evidence="18 19">
    <name type="scientific">Coniosporium apollinis (strain CBS 100218)</name>
    <name type="common">Rock-inhabiting black yeast</name>
    <dbReference type="NCBI Taxonomy" id="1168221"/>
    <lineage>
        <taxon>Eukaryota</taxon>
        <taxon>Fungi</taxon>
        <taxon>Dikarya</taxon>
        <taxon>Ascomycota</taxon>
        <taxon>Pezizomycotina</taxon>
        <taxon>Dothideomycetes</taxon>
        <taxon>Dothideomycetes incertae sedis</taxon>
        <taxon>Coniosporium</taxon>
    </lineage>
</organism>
<dbReference type="AlphaFoldDB" id="R7YSJ5"/>
<dbReference type="InterPro" id="IPR001650">
    <property type="entry name" value="Helicase_C-like"/>
</dbReference>
<protein>
    <recommendedName>
        <fullName evidence="11">ATP-dependent rRNA helicase RRP3</fullName>
    </recommendedName>
    <alternativeName>
        <fullName evidence="10">ATP-dependent rRNA helicase rrp3</fullName>
    </alternativeName>
</protein>
<feature type="domain" description="DEAD-box RNA helicase Q" evidence="17">
    <location>
        <begin position="82"/>
        <end position="110"/>
    </location>
</feature>
<comment type="similarity">
    <text evidence="9">Belongs to the DEAD box helicase family. DDX47/RRP3 subfamily.</text>
</comment>
<dbReference type="CDD" id="cd18787">
    <property type="entry name" value="SF2_C_DEAD"/>
    <property type="match status" value="1"/>
</dbReference>